<protein>
    <submittedName>
        <fullName evidence="1">Membrane protein</fullName>
    </submittedName>
</protein>
<sequence length="143" mass="15930">MPFEYVLPIFIVIIFNFIYHLTSKSIPKGINTFLSLTVTYLVATIITLIMYFISPKSNHISIEIHKINWTSYVLGAAIVGVEIGYIYMYRVGWNVSKGSLIASIGIAILLIFAGVIFYKEHIGVYQIAGIGCCIVGLILVNLH</sequence>
<proteinExistence type="predicted"/>
<comment type="caution">
    <text evidence="1">The sequence shown here is derived from an EMBL/GenBank/DDBJ whole genome shotgun (WGS) entry which is preliminary data.</text>
</comment>
<gene>
    <name evidence="1" type="ORF">rsdtw13_19230</name>
</gene>
<dbReference type="Proteomes" id="UP001058074">
    <property type="component" value="Unassembled WGS sequence"/>
</dbReference>
<evidence type="ECO:0000313" key="1">
    <source>
        <dbReference type="EMBL" id="GKX66665.1"/>
    </source>
</evidence>
<evidence type="ECO:0000313" key="2">
    <source>
        <dbReference type="Proteomes" id="UP001058074"/>
    </source>
</evidence>
<name>A0ACB5RC62_9CLOT</name>
<keyword evidence="2" id="KW-1185">Reference proteome</keyword>
<organism evidence="1 2">
    <name type="scientific">Inconstantimicrobium mannanitabidum</name>
    <dbReference type="NCBI Taxonomy" id="1604901"/>
    <lineage>
        <taxon>Bacteria</taxon>
        <taxon>Bacillati</taxon>
        <taxon>Bacillota</taxon>
        <taxon>Clostridia</taxon>
        <taxon>Eubacteriales</taxon>
        <taxon>Clostridiaceae</taxon>
        <taxon>Inconstantimicrobium</taxon>
    </lineage>
</organism>
<dbReference type="EMBL" id="BROD01000001">
    <property type="protein sequence ID" value="GKX66665.1"/>
    <property type="molecule type" value="Genomic_DNA"/>
</dbReference>
<accession>A0ACB5RC62</accession>
<reference evidence="1" key="1">
    <citation type="journal article" date="2025" name="Int. J. Syst. Evol. Microbiol.">
        <title>Inconstantimicrobium mannanitabidum sp. nov., a novel member of the family Clostridiaceae isolated from anoxic soil under the treatment of reductive soil disinfestation.</title>
        <authorList>
            <person name="Ueki A."/>
            <person name="Tonouchi A."/>
            <person name="Honma S."/>
            <person name="Kaku N."/>
            <person name="Ueki K."/>
        </authorList>
    </citation>
    <scope>NUCLEOTIDE SEQUENCE</scope>
    <source>
        <strain evidence="1">TW13</strain>
    </source>
</reference>